<name>A0A6A4Q537_LUPAL</name>
<evidence type="ECO:0000256" key="20">
    <source>
        <dbReference type="SAM" id="Phobius"/>
    </source>
</evidence>
<comment type="caution">
    <text evidence="23">The sequence shown here is derived from an EMBL/GenBank/DDBJ whole genome shotgun (WGS) entry which is preliminary data.</text>
</comment>
<gene>
    <name evidence="23" type="ORF">Lalb_Chr08g0238911</name>
</gene>
<comment type="similarity">
    <text evidence="18">Belongs to the polygalacturonase-inhibiting protein family.</text>
</comment>
<dbReference type="GO" id="GO:0005524">
    <property type="term" value="F:ATP binding"/>
    <property type="evidence" value="ECO:0007669"/>
    <property type="project" value="UniProtKB-KW"/>
</dbReference>
<keyword evidence="13" id="KW-0067">ATP-binding</keyword>
<dbReference type="InterPro" id="IPR001611">
    <property type="entry name" value="Leu-rich_rpt"/>
</dbReference>
<evidence type="ECO:0000313" key="23">
    <source>
        <dbReference type="EMBL" id="KAE9608743.1"/>
    </source>
</evidence>
<keyword evidence="11" id="KW-0547">Nucleotide-binding</keyword>
<evidence type="ECO:0000256" key="5">
    <source>
        <dbReference type="ARBA" id="ARBA00022525"/>
    </source>
</evidence>
<dbReference type="InterPro" id="IPR013210">
    <property type="entry name" value="LRR_N_plant-typ"/>
</dbReference>
<keyword evidence="16" id="KW-1015">Disulfide bond</keyword>
<evidence type="ECO:0000256" key="19">
    <source>
        <dbReference type="SAM" id="MobiDB-lite"/>
    </source>
</evidence>
<organism evidence="23 24">
    <name type="scientific">Lupinus albus</name>
    <name type="common">White lupine</name>
    <name type="synonym">Lupinus termis</name>
    <dbReference type="NCBI Taxonomy" id="3870"/>
    <lineage>
        <taxon>Eukaryota</taxon>
        <taxon>Viridiplantae</taxon>
        <taxon>Streptophyta</taxon>
        <taxon>Embryophyta</taxon>
        <taxon>Tracheophyta</taxon>
        <taxon>Spermatophyta</taxon>
        <taxon>Magnoliopsida</taxon>
        <taxon>eudicotyledons</taxon>
        <taxon>Gunneridae</taxon>
        <taxon>Pentapetalae</taxon>
        <taxon>rosids</taxon>
        <taxon>fabids</taxon>
        <taxon>Fabales</taxon>
        <taxon>Fabaceae</taxon>
        <taxon>Papilionoideae</taxon>
        <taxon>50 kb inversion clade</taxon>
        <taxon>genistoids sensu lato</taxon>
        <taxon>core genistoids</taxon>
        <taxon>Genisteae</taxon>
        <taxon>Lupinus</taxon>
    </lineage>
</organism>
<keyword evidence="5" id="KW-0964">Secreted</keyword>
<evidence type="ECO:0000256" key="2">
    <source>
        <dbReference type="ARBA" id="ARBA00004170"/>
    </source>
</evidence>
<dbReference type="Gene3D" id="3.30.200.20">
    <property type="entry name" value="Phosphorylase Kinase, domain 1"/>
    <property type="match status" value="1"/>
</dbReference>
<dbReference type="FunFam" id="1.10.510.10:FF:000480">
    <property type="entry name" value="Pollen receptor-like kinase 1"/>
    <property type="match status" value="1"/>
</dbReference>
<evidence type="ECO:0000256" key="8">
    <source>
        <dbReference type="ARBA" id="ARBA00022692"/>
    </source>
</evidence>
<feature type="transmembrane region" description="Helical" evidence="20">
    <location>
        <begin position="573"/>
        <end position="596"/>
    </location>
</feature>
<keyword evidence="17" id="KW-0675">Receptor</keyword>
<evidence type="ECO:0000256" key="18">
    <source>
        <dbReference type="ARBA" id="ARBA00038043"/>
    </source>
</evidence>
<evidence type="ECO:0000256" key="13">
    <source>
        <dbReference type="ARBA" id="ARBA00022840"/>
    </source>
</evidence>
<dbReference type="PANTHER" id="PTHR48003">
    <property type="entry name" value="OS07G0626500 PROTEIN"/>
    <property type="match status" value="1"/>
</dbReference>
<dbReference type="InterPro" id="IPR053059">
    <property type="entry name" value="Inactive_SerThr-Kinase_ABA"/>
</dbReference>
<evidence type="ECO:0000256" key="17">
    <source>
        <dbReference type="ARBA" id="ARBA00023170"/>
    </source>
</evidence>
<dbReference type="PANTHER" id="PTHR48003:SF5">
    <property type="entry name" value="OS07G0626500 PROTEIN"/>
    <property type="match status" value="1"/>
</dbReference>
<evidence type="ECO:0000256" key="11">
    <source>
        <dbReference type="ARBA" id="ARBA00022741"/>
    </source>
</evidence>
<evidence type="ECO:0000256" key="21">
    <source>
        <dbReference type="SAM" id="SignalP"/>
    </source>
</evidence>
<dbReference type="FunFam" id="3.80.10.10:FF:000400">
    <property type="entry name" value="Nuclear pore complex protein NUP107"/>
    <property type="match status" value="1"/>
</dbReference>
<dbReference type="Gene3D" id="1.10.510.10">
    <property type="entry name" value="Transferase(Phosphotransferase) domain 1"/>
    <property type="match status" value="1"/>
</dbReference>
<keyword evidence="24" id="KW-1185">Reference proteome</keyword>
<keyword evidence="8 20" id="KW-0812">Transmembrane</keyword>
<feature type="domain" description="Protein kinase" evidence="22">
    <location>
        <begin position="751"/>
        <end position="1031"/>
    </location>
</feature>
<dbReference type="PROSITE" id="PS51450">
    <property type="entry name" value="LRR"/>
    <property type="match status" value="1"/>
</dbReference>
<evidence type="ECO:0000256" key="15">
    <source>
        <dbReference type="ARBA" id="ARBA00023136"/>
    </source>
</evidence>
<dbReference type="Gene3D" id="3.80.10.10">
    <property type="entry name" value="Ribonuclease Inhibitor"/>
    <property type="match status" value="2"/>
</dbReference>
<dbReference type="PROSITE" id="PS50011">
    <property type="entry name" value="PROTEIN_KINASE_DOM"/>
    <property type="match status" value="1"/>
</dbReference>
<evidence type="ECO:0000256" key="7">
    <source>
        <dbReference type="ARBA" id="ARBA00022614"/>
    </source>
</evidence>
<proteinExistence type="inferred from homology"/>
<dbReference type="GO" id="GO:0016020">
    <property type="term" value="C:membrane"/>
    <property type="evidence" value="ECO:0007669"/>
    <property type="project" value="UniProtKB-SubCell"/>
</dbReference>
<dbReference type="Pfam" id="PF00560">
    <property type="entry name" value="LRR_1"/>
    <property type="match status" value="8"/>
</dbReference>
<evidence type="ECO:0000256" key="9">
    <source>
        <dbReference type="ARBA" id="ARBA00022729"/>
    </source>
</evidence>
<dbReference type="InterPro" id="IPR011009">
    <property type="entry name" value="Kinase-like_dom_sf"/>
</dbReference>
<evidence type="ECO:0000256" key="6">
    <source>
        <dbReference type="ARBA" id="ARBA00022553"/>
    </source>
</evidence>
<dbReference type="Pfam" id="PF00069">
    <property type="entry name" value="Pkinase"/>
    <property type="match status" value="1"/>
</dbReference>
<protein>
    <recommendedName>
        <fullName evidence="22">Protein kinase domain-containing protein</fullName>
    </recommendedName>
</protein>
<feature type="chain" id="PRO_5025447572" description="Protein kinase domain-containing protein" evidence="21">
    <location>
        <begin position="22"/>
        <end position="1031"/>
    </location>
</feature>
<dbReference type="Pfam" id="PF08263">
    <property type="entry name" value="LRRNT_2"/>
    <property type="match status" value="1"/>
</dbReference>
<dbReference type="FunFam" id="3.30.200.20:FF:000486">
    <property type="entry name" value="Leucine-rich repeat receptor-like protein kinase"/>
    <property type="match status" value="1"/>
</dbReference>
<evidence type="ECO:0000259" key="22">
    <source>
        <dbReference type="PROSITE" id="PS50011"/>
    </source>
</evidence>
<evidence type="ECO:0000256" key="12">
    <source>
        <dbReference type="ARBA" id="ARBA00022821"/>
    </source>
</evidence>
<keyword evidence="9 21" id="KW-0732">Signal</keyword>
<dbReference type="SUPFAM" id="SSF56112">
    <property type="entry name" value="Protein kinase-like (PK-like)"/>
    <property type="match status" value="1"/>
</dbReference>
<reference evidence="24" key="1">
    <citation type="journal article" date="2020" name="Nat. Commun.">
        <title>Genome sequence of the cluster root forming white lupin.</title>
        <authorList>
            <person name="Hufnagel B."/>
            <person name="Marques A."/>
            <person name="Soriano A."/>
            <person name="Marques L."/>
            <person name="Divol F."/>
            <person name="Doumas P."/>
            <person name="Sallet E."/>
            <person name="Mancinotti D."/>
            <person name="Carrere S."/>
            <person name="Marande W."/>
            <person name="Arribat S."/>
            <person name="Keller J."/>
            <person name="Huneau C."/>
            <person name="Blein T."/>
            <person name="Aime D."/>
            <person name="Laguerre M."/>
            <person name="Taylor J."/>
            <person name="Schubert V."/>
            <person name="Nelson M."/>
            <person name="Geu-Flores F."/>
            <person name="Crespi M."/>
            <person name="Gallardo-Guerrero K."/>
            <person name="Delaux P.-M."/>
            <person name="Salse J."/>
            <person name="Berges H."/>
            <person name="Guyot R."/>
            <person name="Gouzy J."/>
            <person name="Peret B."/>
        </authorList>
    </citation>
    <scope>NUCLEOTIDE SEQUENCE [LARGE SCALE GENOMIC DNA]</scope>
    <source>
        <strain evidence="24">cv. Amiga</strain>
    </source>
</reference>
<keyword evidence="15 20" id="KW-0472">Membrane</keyword>
<dbReference type="AlphaFoldDB" id="A0A6A4Q537"/>
<dbReference type="InterPro" id="IPR000719">
    <property type="entry name" value="Prot_kinase_dom"/>
</dbReference>
<dbReference type="GO" id="GO:0004672">
    <property type="term" value="F:protein kinase activity"/>
    <property type="evidence" value="ECO:0007669"/>
    <property type="project" value="InterPro"/>
</dbReference>
<dbReference type="EMBL" id="WOCE01000008">
    <property type="protein sequence ID" value="KAE9608743.1"/>
    <property type="molecule type" value="Genomic_DNA"/>
</dbReference>
<feature type="region of interest" description="Disordered" evidence="19">
    <location>
        <begin position="684"/>
        <end position="704"/>
    </location>
</feature>
<dbReference type="GO" id="GO:0006952">
    <property type="term" value="P:defense response"/>
    <property type="evidence" value="ECO:0007669"/>
    <property type="project" value="UniProtKB-KW"/>
</dbReference>
<evidence type="ECO:0000256" key="10">
    <source>
        <dbReference type="ARBA" id="ARBA00022737"/>
    </source>
</evidence>
<evidence type="ECO:0000256" key="3">
    <source>
        <dbReference type="ARBA" id="ARBA00004191"/>
    </source>
</evidence>
<dbReference type="GO" id="GO:0009653">
    <property type="term" value="P:anatomical structure morphogenesis"/>
    <property type="evidence" value="ECO:0007669"/>
    <property type="project" value="UniProtKB-ARBA"/>
</dbReference>
<evidence type="ECO:0000256" key="14">
    <source>
        <dbReference type="ARBA" id="ARBA00022989"/>
    </source>
</evidence>
<feature type="signal peptide" evidence="21">
    <location>
        <begin position="1"/>
        <end position="21"/>
    </location>
</feature>
<keyword evidence="4" id="KW-0134">Cell wall</keyword>
<evidence type="ECO:0000256" key="1">
    <source>
        <dbReference type="ARBA" id="ARBA00004167"/>
    </source>
</evidence>
<sequence length="1031" mass="113489">MKNPPFLFIFLFLHFVSVSKAISTLELQCLLEFKKGITSDPQGKVLETWKVSKQISPSSCPTNWVGILCDNLTGNVTAIALDKFDLGGELKFETLLGLKKLQTLSLSGNRFTGKLPPSFGTLTTLKRLDLSNNKFYGPITDKINDLWDLRYLNLSLNDFNGRFPGLTNLQRLMELDLHSNKFSANITDVLSPLRNVERADLSDNMFCGGLENAHDYPTLAHSVKFLNLSKNRLDGPFIGVDSMKMFTNLEILDLSDNLITGQLPSFGSLSKKFRVLRLMRNLLFGSVPEELLQSSLLLEELDLSRNGFTGSISLINSTTLNILNLSSNLLSGSLPISLSRCMVVDLSRNNFSGDISVIMNWEGTLEAIDLSSNRLSGSLPPILGTHSKLSRVDLSLNELTGSIPGSLVTSSSLTSLNLSGNKFTGALPLQWSGASELLLMPPYLPLEYLDVSSNSLEGELPSDISKMAGLKLLNLARNGFSGELPNELNKLIYLEYLDLSNNQFTGKIPGKLSSNLTVFDVSRNDLSGRVPENLQRFPPSSFHPGNEKLTLKDTFLVTSSVPVNEKHHGSRGIIRITIIVASVIAAVMIVFVLLAYHRAQVKEFHGRSEFNGQNAGRGVKLGRLIRPLHFKFNKNAHPPKTSSSLSNDHLLTSNSRSLSGQREFISDISDIGLLHGTVATTSASATPNLMDNPPTPSERNSFHSSRLSSLPHFMEAGEKPVMLDVYSPDQLAGELFFLDSSLAFTAEELSRAPAEVLGRSSHGTLYKATLGSGHMLTVKWLRVGLVKHKKEFAREVKRIGSMRHPNIVPLQAYYLGPREEERLLLADYIHGDSLALHLYETTPRQYSPLSFSQRLRVAVDVARCVLYLHDRGLPHGNLKPTNILLSGPDYSACITDYGLHRLMTPAGIAEQIRNLGALGYCAPELATAAKPVPSFKADVYALGVILMEILTRKSAGDIISGQLGAVDLTDWVRRCEQQGRVMDCIDRDIAGGKESSQGMNELFAISLRCILPENERPNIRQVFDDLCSILV</sequence>
<comment type="subcellular location">
    <subcellularLocation>
        <location evidence="2">Membrane</location>
        <topology evidence="2">Peripheral membrane protein</topology>
    </subcellularLocation>
    <subcellularLocation>
        <location evidence="1">Membrane</location>
        <topology evidence="1">Single-pass membrane protein</topology>
    </subcellularLocation>
    <subcellularLocation>
        <location evidence="3">Secreted</location>
        <location evidence="3">Cell wall</location>
    </subcellularLocation>
</comment>
<dbReference type="GO" id="GO:0099402">
    <property type="term" value="P:plant organ development"/>
    <property type="evidence" value="ECO:0007669"/>
    <property type="project" value="UniProtKB-ARBA"/>
</dbReference>
<keyword evidence="12" id="KW-0611">Plant defense</keyword>
<keyword evidence="6" id="KW-0597">Phosphoprotein</keyword>
<keyword evidence="7" id="KW-0433">Leucine-rich repeat</keyword>
<dbReference type="FunFam" id="3.80.10.10:FF:000095">
    <property type="entry name" value="LRR receptor-like serine/threonine-protein kinase GSO1"/>
    <property type="match status" value="1"/>
</dbReference>
<evidence type="ECO:0000313" key="24">
    <source>
        <dbReference type="Proteomes" id="UP000447434"/>
    </source>
</evidence>
<accession>A0A6A4Q537</accession>
<dbReference type="Proteomes" id="UP000447434">
    <property type="component" value="Chromosome 8"/>
</dbReference>
<keyword evidence="10" id="KW-0677">Repeat</keyword>
<evidence type="ECO:0000256" key="16">
    <source>
        <dbReference type="ARBA" id="ARBA00023157"/>
    </source>
</evidence>
<dbReference type="OrthoDB" id="4062651at2759"/>
<dbReference type="InterPro" id="IPR032675">
    <property type="entry name" value="LRR_dom_sf"/>
</dbReference>
<keyword evidence="14 20" id="KW-1133">Transmembrane helix</keyword>
<dbReference type="SUPFAM" id="SSF52058">
    <property type="entry name" value="L domain-like"/>
    <property type="match status" value="1"/>
</dbReference>
<evidence type="ECO:0000256" key="4">
    <source>
        <dbReference type="ARBA" id="ARBA00022512"/>
    </source>
</evidence>